<sequence length="350" mass="41636">MGLPNSKFNEYKKTVLQQVQNLERDGWDQVALLVYIDQLNRQKNTNIKKQTKRPINDYLDVFFVGSDSYTEMFITSQLSKKEKVMLVIRHLGGYLDDEGDLQLSTEARYKFHPQMSPGAVFLDIYSKTVQQAYPNGLIVAKKDKKLSKIAIKKKYADETKIHQFRHQLDKHNIEYVEAYKKRFGLKNDEEAIKMILKDHWFYADPQYHNRAQIGIDILDTDLDKGKRTLTNKGLFKKVRKEGFYRKILSGDYHSEFIIDEQGQLLSQWTKSIRTNEYWESTITNGESFNYGERPRFDQYYTHDKLDGVPPRYFDTNKRNELKQSWIAPTDNWFYQLLRRMSEKGLRYKRK</sequence>
<evidence type="ECO:0008006" key="3">
    <source>
        <dbReference type="Google" id="ProtNLM"/>
    </source>
</evidence>
<dbReference type="AlphaFoldDB" id="A0A1E5GXK0"/>
<organism evidence="1 2">
    <name type="scientific">Enterococcus quebecensis</name>
    <dbReference type="NCBI Taxonomy" id="903983"/>
    <lineage>
        <taxon>Bacteria</taxon>
        <taxon>Bacillati</taxon>
        <taxon>Bacillota</taxon>
        <taxon>Bacilli</taxon>
        <taxon>Lactobacillales</taxon>
        <taxon>Enterococcaceae</taxon>
        <taxon>Enterococcus</taxon>
    </lineage>
</organism>
<evidence type="ECO:0000313" key="1">
    <source>
        <dbReference type="EMBL" id="OEG17325.1"/>
    </source>
</evidence>
<dbReference type="STRING" id="903983.BCR23_04030"/>
<gene>
    <name evidence="1" type="ORF">BCR23_04030</name>
</gene>
<comment type="caution">
    <text evidence="1">The sequence shown here is derived from an EMBL/GenBank/DDBJ whole genome shotgun (WGS) entry which is preliminary data.</text>
</comment>
<accession>A0A1E5GXK0</accession>
<dbReference type="Proteomes" id="UP000094764">
    <property type="component" value="Unassembled WGS sequence"/>
</dbReference>
<name>A0A1E5GXK0_9ENTE</name>
<dbReference type="EMBL" id="MIKB01000012">
    <property type="protein sequence ID" value="OEG17325.1"/>
    <property type="molecule type" value="Genomic_DNA"/>
</dbReference>
<reference evidence="2" key="1">
    <citation type="submission" date="2016-09" db="EMBL/GenBank/DDBJ databases">
        <authorList>
            <person name="Gulvik C.A."/>
        </authorList>
    </citation>
    <scope>NUCLEOTIDE SEQUENCE [LARGE SCALE GENOMIC DNA]</scope>
    <source>
        <strain evidence="2">LMG 26306</strain>
    </source>
</reference>
<evidence type="ECO:0000313" key="2">
    <source>
        <dbReference type="Proteomes" id="UP000094764"/>
    </source>
</evidence>
<protein>
    <recommendedName>
        <fullName evidence="3">DUF3114 domain-containing protein</fullName>
    </recommendedName>
</protein>
<proteinExistence type="predicted"/>
<dbReference type="Pfam" id="PF11311">
    <property type="entry name" value="DUF3114"/>
    <property type="match status" value="1"/>
</dbReference>
<keyword evidence="2" id="KW-1185">Reference proteome</keyword>
<dbReference type="InterPro" id="IPR021462">
    <property type="entry name" value="DUF3114"/>
</dbReference>